<dbReference type="GO" id="GO:0043856">
    <property type="term" value="F:anti-sigma factor antagonist activity"/>
    <property type="evidence" value="ECO:0007669"/>
    <property type="project" value="InterPro"/>
</dbReference>
<dbReference type="Proteomes" id="UP000199691">
    <property type="component" value="Unassembled WGS sequence"/>
</dbReference>
<organism evidence="4 5">
    <name type="scientific">Lentzea jiangxiensis</name>
    <dbReference type="NCBI Taxonomy" id="641025"/>
    <lineage>
        <taxon>Bacteria</taxon>
        <taxon>Bacillati</taxon>
        <taxon>Actinomycetota</taxon>
        <taxon>Actinomycetes</taxon>
        <taxon>Pseudonocardiales</taxon>
        <taxon>Pseudonocardiaceae</taxon>
        <taxon>Lentzea</taxon>
    </lineage>
</organism>
<keyword evidence="5" id="KW-1185">Reference proteome</keyword>
<dbReference type="CDD" id="cd07043">
    <property type="entry name" value="STAS_anti-anti-sigma_factors"/>
    <property type="match status" value="1"/>
</dbReference>
<dbReference type="InterPro" id="IPR036513">
    <property type="entry name" value="STAS_dom_sf"/>
</dbReference>
<dbReference type="PROSITE" id="PS50801">
    <property type="entry name" value="STAS"/>
    <property type="match status" value="1"/>
</dbReference>
<accession>A0A1H0LJ20</accession>
<evidence type="ECO:0000313" key="4">
    <source>
        <dbReference type="EMBL" id="SDO67920.1"/>
    </source>
</evidence>
<dbReference type="InterPro" id="IPR002645">
    <property type="entry name" value="STAS_dom"/>
</dbReference>
<evidence type="ECO:0000313" key="5">
    <source>
        <dbReference type="Proteomes" id="UP000199691"/>
    </source>
</evidence>
<gene>
    <name evidence="4" type="ORF">SAMN05421507_103330</name>
</gene>
<evidence type="ECO:0000256" key="2">
    <source>
        <dbReference type="RuleBase" id="RU003749"/>
    </source>
</evidence>
<dbReference type="EMBL" id="FNIX01000003">
    <property type="protein sequence ID" value="SDO67920.1"/>
    <property type="molecule type" value="Genomic_DNA"/>
</dbReference>
<dbReference type="STRING" id="641025.SAMN05421507_103330"/>
<reference evidence="5" key="1">
    <citation type="submission" date="2016-10" db="EMBL/GenBank/DDBJ databases">
        <authorList>
            <person name="Varghese N."/>
            <person name="Submissions S."/>
        </authorList>
    </citation>
    <scope>NUCLEOTIDE SEQUENCE [LARGE SCALE GENOMIC DNA]</scope>
    <source>
        <strain evidence="5">CGMCC 4.6609</strain>
    </source>
</reference>
<dbReference type="Pfam" id="PF01740">
    <property type="entry name" value="STAS"/>
    <property type="match status" value="1"/>
</dbReference>
<comment type="similarity">
    <text evidence="1 2">Belongs to the anti-sigma-factor antagonist family.</text>
</comment>
<dbReference type="PANTHER" id="PTHR33495">
    <property type="entry name" value="ANTI-SIGMA FACTOR ANTAGONIST TM_1081-RELATED-RELATED"/>
    <property type="match status" value="1"/>
</dbReference>
<name>A0A1H0LJ20_9PSEU</name>
<feature type="domain" description="STAS" evidence="3">
    <location>
        <begin position="16"/>
        <end position="102"/>
    </location>
</feature>
<proteinExistence type="inferred from homology"/>
<dbReference type="NCBIfam" id="TIGR00377">
    <property type="entry name" value="ant_ant_sig"/>
    <property type="match status" value="1"/>
</dbReference>
<dbReference type="Gene3D" id="3.30.750.24">
    <property type="entry name" value="STAS domain"/>
    <property type="match status" value="1"/>
</dbReference>
<dbReference type="AlphaFoldDB" id="A0A1H0LJ20"/>
<sequence length="102" mass="10713">MLRIQVVGTSAAQTEVALAGALDVAGSEMLLAKLDRLIEAGRHHLVVDVSGVTFCDSSGISALVRSRARAVAMTGSLRLSSPSPAVRRVLEISGLARLFERV</sequence>
<dbReference type="SUPFAM" id="SSF52091">
    <property type="entry name" value="SpoIIaa-like"/>
    <property type="match status" value="1"/>
</dbReference>
<protein>
    <recommendedName>
        <fullName evidence="2">Anti-sigma factor antagonist</fullName>
    </recommendedName>
</protein>
<evidence type="ECO:0000259" key="3">
    <source>
        <dbReference type="PROSITE" id="PS50801"/>
    </source>
</evidence>
<dbReference type="InterPro" id="IPR003658">
    <property type="entry name" value="Anti-sigma_ant"/>
</dbReference>
<dbReference type="PANTHER" id="PTHR33495:SF2">
    <property type="entry name" value="ANTI-SIGMA FACTOR ANTAGONIST TM_1081-RELATED"/>
    <property type="match status" value="1"/>
</dbReference>
<evidence type="ECO:0000256" key="1">
    <source>
        <dbReference type="ARBA" id="ARBA00009013"/>
    </source>
</evidence>
<dbReference type="RefSeq" id="WP_176959716.1">
    <property type="nucleotide sequence ID" value="NZ_FNIX01000003.1"/>
</dbReference>